<dbReference type="InterPro" id="IPR022680">
    <property type="entry name" value="Me_CoM_Rdtase_bsu_N"/>
</dbReference>
<evidence type="ECO:0000259" key="9">
    <source>
        <dbReference type="Pfam" id="PF02241"/>
    </source>
</evidence>
<comment type="subunit">
    <text evidence="4">MCR is a hexamer of two alpha, two beta, and two gamma chains, forming a dimer of heterotrimers.</text>
</comment>
<dbReference type="GO" id="GO:0050524">
    <property type="term" value="F:coenzyme-B sulfoethylthiotransferase activity"/>
    <property type="evidence" value="ECO:0007669"/>
    <property type="project" value="UniProtKB-UniRule"/>
</dbReference>
<dbReference type="Proteomes" id="UP001305652">
    <property type="component" value="Chromosome"/>
</dbReference>
<evidence type="ECO:0000256" key="1">
    <source>
        <dbReference type="ARBA" id="ARBA00001952"/>
    </source>
</evidence>
<gene>
    <name evidence="11" type="primary">mcrB</name>
    <name evidence="11" type="ORF">R6Y96_02980</name>
</gene>
<evidence type="ECO:0000256" key="8">
    <source>
        <dbReference type="PIRNR" id="PIRNR000263"/>
    </source>
</evidence>
<dbReference type="SUPFAM" id="SSF55088">
    <property type="entry name" value="Methyl-coenzyme M reductase subunits"/>
    <property type="match status" value="1"/>
</dbReference>
<dbReference type="AlphaFoldDB" id="A0AAX4FWB7"/>
<evidence type="ECO:0000256" key="4">
    <source>
        <dbReference type="ARBA" id="ARBA00011155"/>
    </source>
</evidence>
<comment type="cofactor">
    <cofactor evidence="1">
        <name>coenzyme F430</name>
        <dbReference type="ChEBI" id="CHEBI:60540"/>
    </cofactor>
</comment>
<dbReference type="InterPro" id="IPR009024">
    <property type="entry name" value="Me_CoM_Rdtase_Fd-like_fold"/>
</dbReference>
<dbReference type="Gene3D" id="1.20.840.10">
    <property type="entry name" value="Methyl-coenzyme M reductase, alpha/beta subunit, C-terminal"/>
    <property type="match status" value="1"/>
</dbReference>
<comment type="subunit">
    <text evidence="8">Hexamer of two alpha, two beta, and two gamma chains.</text>
</comment>
<dbReference type="KEGG" id="mrc:R6Y96_02980"/>
<dbReference type="Pfam" id="PF02783">
    <property type="entry name" value="MCR_beta_N"/>
    <property type="match status" value="1"/>
</dbReference>
<dbReference type="RefSeq" id="WP_318622036.1">
    <property type="nucleotide sequence ID" value="NZ_CP137642.1"/>
</dbReference>
<dbReference type="Gene3D" id="3.30.70.470">
    <property type="match status" value="1"/>
</dbReference>
<keyword evidence="12" id="KW-1185">Reference proteome</keyword>
<evidence type="ECO:0000313" key="12">
    <source>
        <dbReference type="Proteomes" id="UP001305652"/>
    </source>
</evidence>
<dbReference type="InterPro" id="IPR015823">
    <property type="entry name" value="Me_CoM_Rdtase_asu_N_sub2"/>
</dbReference>
<dbReference type="InterPro" id="IPR022679">
    <property type="entry name" value="Me_CoM_Rdtase_bsu_C"/>
</dbReference>
<dbReference type="GeneID" id="85732087"/>
<name>A0AAX4FWB7_9EURY</name>
<dbReference type="NCBIfam" id="TIGR03257">
    <property type="entry name" value="met_CoM_red_bet"/>
    <property type="match status" value="1"/>
</dbReference>
<keyword evidence="6 8" id="KW-0484">Methanogenesis</keyword>
<comment type="pathway">
    <text evidence="2 8">One-carbon metabolism; methyl-coenzyme M reduction; methane from methyl-coenzyme M: step 1/1.</text>
</comment>
<sequence>MAKYTETIDLYSDDGKLLKSGVTLDRISPLVNPATGKIIDLTKRTISVNLGGIQDALRTGKLGKGKIKGRELDLPIMENKDAIVSRIKEMVQVEEGDDTEILEFNGGKLLLVQVPTKRLINASTYDAAITSVAAATTLAIVDQFNIDAFNASTVKAACWGSYPHTQDMEGALVTSILTIPQNNEGIGYALRNIPVNHVVMMTNKNALQGAALSSTLETAGIFEMGSAIGPFERAQLLAYAYQGLNANNLVYDLVKANGENGTIGTVVQSLVERAIEDKVITPGKKGGYFQFYETKDPMLWNAYAAAGTMAATIVNCGAGRFAQAVSSTLLYFNDLLEHETGLPSTDYGRVMGTAVGFSFFSHSIYGGGGPGIFNGNHVVTRHAAGVAIPCVVAAMALDAGTQMFSPESTSKLFAETYGKVDVFNKPIQQIANGA</sequence>
<dbReference type="SUPFAM" id="SSF48081">
    <property type="entry name" value="Methyl-coenzyme M reductase alpha and beta chain C-terminal domain"/>
    <property type="match status" value="1"/>
</dbReference>
<reference evidence="11 12" key="1">
    <citation type="submission" date="2023-10" db="EMBL/GenBank/DDBJ databases">
        <title>The complete genome sequence of Methanoculleus receptaculi DSM 18860.</title>
        <authorList>
            <person name="Lai S.-J."/>
            <person name="You Y.-T."/>
            <person name="Chen S.-C."/>
        </authorList>
    </citation>
    <scope>NUCLEOTIDE SEQUENCE [LARGE SCALE GENOMIC DNA]</scope>
    <source>
        <strain evidence="11 12">DSM 18860</strain>
    </source>
</reference>
<comment type="similarity">
    <text evidence="3">Belongs to the methyl-coenzyme M reductase beta subunit family.</text>
</comment>
<dbReference type="InterPro" id="IPR003179">
    <property type="entry name" value="Me_CoM_Rdtase_bsu"/>
</dbReference>
<feature type="domain" description="Methyl-coenzyme M reductase beta subunit N-terminal" evidence="10">
    <location>
        <begin position="7"/>
        <end position="185"/>
    </location>
</feature>
<dbReference type="EMBL" id="CP137642">
    <property type="protein sequence ID" value="WOX58222.1"/>
    <property type="molecule type" value="Genomic_DNA"/>
</dbReference>
<proteinExistence type="inferred from homology"/>
<evidence type="ECO:0000256" key="7">
    <source>
        <dbReference type="ARBA" id="ARBA00047772"/>
    </source>
</evidence>
<comment type="catalytic activity">
    <reaction evidence="7">
        <text>coenzyme B + methyl-coenzyme M = methane + coenzyme M-coenzyme B heterodisulfide</text>
        <dbReference type="Rhea" id="RHEA:12532"/>
        <dbReference type="ChEBI" id="CHEBI:16183"/>
        <dbReference type="ChEBI" id="CHEBI:58286"/>
        <dbReference type="ChEBI" id="CHEBI:58411"/>
        <dbReference type="ChEBI" id="CHEBI:58596"/>
        <dbReference type="EC" id="2.8.4.1"/>
    </reaction>
    <physiologicalReaction direction="left-to-right" evidence="7">
        <dbReference type="Rhea" id="RHEA:12533"/>
    </physiologicalReaction>
</comment>
<evidence type="ECO:0000256" key="6">
    <source>
        <dbReference type="ARBA" id="ARBA00022994"/>
    </source>
</evidence>
<organism evidence="11 12">
    <name type="scientific">Methanoculleus receptaculi</name>
    <dbReference type="NCBI Taxonomy" id="394967"/>
    <lineage>
        <taxon>Archaea</taxon>
        <taxon>Methanobacteriati</taxon>
        <taxon>Methanobacteriota</taxon>
        <taxon>Stenosarchaea group</taxon>
        <taxon>Methanomicrobia</taxon>
        <taxon>Methanomicrobiales</taxon>
        <taxon>Methanomicrobiaceae</taxon>
        <taxon>Methanoculleus</taxon>
    </lineage>
</organism>
<dbReference type="PIRSF" id="PIRSF000263">
    <property type="entry name" value="Meth_CoM_rd_beta"/>
    <property type="match status" value="1"/>
</dbReference>
<feature type="domain" description="Methyl-coenzyme M reductase beta subunit C-terminal" evidence="9">
    <location>
        <begin position="187"/>
        <end position="434"/>
    </location>
</feature>
<protein>
    <recommendedName>
        <fullName evidence="8">Methyl-coenzyme M reductase subunit beta</fullName>
        <ecNumber evidence="8">2.8.4.1</ecNumber>
    </recommendedName>
    <alternativeName>
        <fullName evidence="8">Coenzyme-B sulfoethylthiotransferase beta</fullName>
    </alternativeName>
</protein>
<dbReference type="Pfam" id="PF02241">
    <property type="entry name" value="MCR_beta"/>
    <property type="match status" value="1"/>
</dbReference>
<evidence type="ECO:0000313" key="11">
    <source>
        <dbReference type="EMBL" id="WOX58222.1"/>
    </source>
</evidence>
<evidence type="ECO:0000256" key="2">
    <source>
        <dbReference type="ARBA" id="ARBA00005149"/>
    </source>
</evidence>
<dbReference type="GO" id="GO:0015948">
    <property type="term" value="P:methanogenesis"/>
    <property type="evidence" value="ECO:0007669"/>
    <property type="project" value="UniProtKB-UniRule"/>
</dbReference>
<dbReference type="EC" id="2.8.4.1" evidence="8"/>
<keyword evidence="5 8" id="KW-0808">Transferase</keyword>
<evidence type="ECO:0000259" key="10">
    <source>
        <dbReference type="Pfam" id="PF02783"/>
    </source>
</evidence>
<accession>A0AAX4FWB7</accession>
<dbReference type="InterPro" id="IPR008924">
    <property type="entry name" value="Me_CoM_Rdtase_asu/bsu_C"/>
</dbReference>
<evidence type="ECO:0000256" key="3">
    <source>
        <dbReference type="ARBA" id="ARBA00010675"/>
    </source>
</evidence>
<evidence type="ECO:0000256" key="5">
    <source>
        <dbReference type="ARBA" id="ARBA00022679"/>
    </source>
</evidence>